<dbReference type="VEuPathDB" id="VectorBase:GPAI000506"/>
<accession>A0A1A9Z0S4</accession>
<proteinExistence type="predicted"/>
<dbReference type="EnsemblMetazoa" id="GPAI000506-RA">
    <property type="protein sequence ID" value="GPAI000506-PA"/>
    <property type="gene ID" value="GPAI000506"/>
</dbReference>
<keyword evidence="2" id="KW-1185">Reference proteome</keyword>
<evidence type="ECO:0000313" key="1">
    <source>
        <dbReference type="EnsemblMetazoa" id="GPAI000506-PA"/>
    </source>
</evidence>
<reference evidence="2" key="1">
    <citation type="submission" date="2014-03" db="EMBL/GenBank/DDBJ databases">
        <authorList>
            <person name="Aksoy S."/>
            <person name="Warren W."/>
            <person name="Wilson R.K."/>
        </authorList>
    </citation>
    <scope>NUCLEOTIDE SEQUENCE [LARGE SCALE GENOMIC DNA]</scope>
    <source>
        <strain evidence="2">IAEA</strain>
    </source>
</reference>
<sequence length="164" mass="18513">ISIGVIEQPIQGPCFPQTCAHKTRQKLQHKYWSNRGRSNCRCGGQPYTFVSRNIVCPDKEDVADPANATGIMKVVCIRFKLLFNANFILYVGEVLNQQVGREGALIYLIRLLGEDLEGLKEEYSAAIFDIIVFLDAFEKIDGKIPPIQKEWQICGTCYTNGINR</sequence>
<dbReference type="Proteomes" id="UP000092445">
    <property type="component" value="Unassembled WGS sequence"/>
</dbReference>
<name>A0A1A9Z0S4_GLOPL</name>
<dbReference type="AlphaFoldDB" id="A0A1A9Z0S4"/>
<organism evidence="1 2">
    <name type="scientific">Glossina pallidipes</name>
    <name type="common">Tsetse fly</name>
    <dbReference type="NCBI Taxonomy" id="7398"/>
    <lineage>
        <taxon>Eukaryota</taxon>
        <taxon>Metazoa</taxon>
        <taxon>Ecdysozoa</taxon>
        <taxon>Arthropoda</taxon>
        <taxon>Hexapoda</taxon>
        <taxon>Insecta</taxon>
        <taxon>Pterygota</taxon>
        <taxon>Neoptera</taxon>
        <taxon>Endopterygota</taxon>
        <taxon>Diptera</taxon>
        <taxon>Brachycera</taxon>
        <taxon>Muscomorpha</taxon>
        <taxon>Hippoboscoidea</taxon>
        <taxon>Glossinidae</taxon>
        <taxon>Glossina</taxon>
    </lineage>
</organism>
<evidence type="ECO:0000313" key="2">
    <source>
        <dbReference type="Proteomes" id="UP000092445"/>
    </source>
</evidence>
<protein>
    <submittedName>
        <fullName evidence="1">Uncharacterized protein</fullName>
    </submittedName>
</protein>
<reference evidence="1" key="2">
    <citation type="submission" date="2020-05" db="UniProtKB">
        <authorList>
            <consortium name="EnsemblMetazoa"/>
        </authorList>
    </citation>
    <scope>IDENTIFICATION</scope>
    <source>
        <strain evidence="1">IAEA</strain>
    </source>
</reference>